<dbReference type="AlphaFoldDB" id="A0A9P6B7W6"/>
<keyword evidence="2" id="KW-1185">Reference proteome</keyword>
<sequence>MHTEGVDAASLNGDLSEAAGRKENRTWMRGMKATKDTHPCMMSVYMFFFSPVASGYFEFYQFPTKVLGC</sequence>
<gene>
    <name evidence="1" type="ORF">BS47DRAFT_1337601</name>
</gene>
<evidence type="ECO:0000313" key="1">
    <source>
        <dbReference type="EMBL" id="KAF9519047.1"/>
    </source>
</evidence>
<comment type="caution">
    <text evidence="1">The sequence shown here is derived from an EMBL/GenBank/DDBJ whole genome shotgun (WGS) entry which is preliminary data.</text>
</comment>
<reference evidence="1" key="1">
    <citation type="journal article" date="2020" name="Nat. Commun.">
        <title>Large-scale genome sequencing of mycorrhizal fungi provides insights into the early evolution of symbiotic traits.</title>
        <authorList>
            <person name="Miyauchi S."/>
            <person name="Kiss E."/>
            <person name="Kuo A."/>
            <person name="Drula E."/>
            <person name="Kohler A."/>
            <person name="Sanchez-Garcia M."/>
            <person name="Morin E."/>
            <person name="Andreopoulos B."/>
            <person name="Barry K.W."/>
            <person name="Bonito G."/>
            <person name="Buee M."/>
            <person name="Carver A."/>
            <person name="Chen C."/>
            <person name="Cichocki N."/>
            <person name="Clum A."/>
            <person name="Culley D."/>
            <person name="Crous P.W."/>
            <person name="Fauchery L."/>
            <person name="Girlanda M."/>
            <person name="Hayes R.D."/>
            <person name="Keri Z."/>
            <person name="LaButti K."/>
            <person name="Lipzen A."/>
            <person name="Lombard V."/>
            <person name="Magnuson J."/>
            <person name="Maillard F."/>
            <person name="Murat C."/>
            <person name="Nolan M."/>
            <person name="Ohm R.A."/>
            <person name="Pangilinan J."/>
            <person name="Pereira M.F."/>
            <person name="Perotto S."/>
            <person name="Peter M."/>
            <person name="Pfister S."/>
            <person name="Riley R."/>
            <person name="Sitrit Y."/>
            <person name="Stielow J.B."/>
            <person name="Szollosi G."/>
            <person name="Zifcakova L."/>
            <person name="Stursova M."/>
            <person name="Spatafora J.W."/>
            <person name="Tedersoo L."/>
            <person name="Vaario L.M."/>
            <person name="Yamada A."/>
            <person name="Yan M."/>
            <person name="Wang P."/>
            <person name="Xu J."/>
            <person name="Bruns T."/>
            <person name="Baldrian P."/>
            <person name="Vilgalys R."/>
            <person name="Dunand C."/>
            <person name="Henrissat B."/>
            <person name="Grigoriev I.V."/>
            <person name="Hibbett D."/>
            <person name="Nagy L.G."/>
            <person name="Martin F.M."/>
        </authorList>
    </citation>
    <scope>NUCLEOTIDE SEQUENCE</scope>
    <source>
        <strain evidence="1">UP504</strain>
    </source>
</reference>
<name>A0A9P6B7W6_9AGAM</name>
<protein>
    <submittedName>
        <fullName evidence="1">Uncharacterized protein</fullName>
    </submittedName>
</protein>
<dbReference type="EMBL" id="MU128920">
    <property type="protein sequence ID" value="KAF9519047.1"/>
    <property type="molecule type" value="Genomic_DNA"/>
</dbReference>
<dbReference type="Proteomes" id="UP000886523">
    <property type="component" value="Unassembled WGS sequence"/>
</dbReference>
<organism evidence="1 2">
    <name type="scientific">Hydnum rufescens UP504</name>
    <dbReference type="NCBI Taxonomy" id="1448309"/>
    <lineage>
        <taxon>Eukaryota</taxon>
        <taxon>Fungi</taxon>
        <taxon>Dikarya</taxon>
        <taxon>Basidiomycota</taxon>
        <taxon>Agaricomycotina</taxon>
        <taxon>Agaricomycetes</taxon>
        <taxon>Cantharellales</taxon>
        <taxon>Hydnaceae</taxon>
        <taxon>Hydnum</taxon>
    </lineage>
</organism>
<proteinExistence type="predicted"/>
<evidence type="ECO:0000313" key="2">
    <source>
        <dbReference type="Proteomes" id="UP000886523"/>
    </source>
</evidence>
<accession>A0A9P6B7W6</accession>